<dbReference type="PIRSF" id="PIRSF003073">
    <property type="entry name" value="DNAC_TnpB_IstB"/>
    <property type="match status" value="1"/>
</dbReference>
<dbReference type="Proteomes" id="UP000248790">
    <property type="component" value="Unassembled WGS sequence"/>
</dbReference>
<dbReference type="PANTHER" id="PTHR30050:SF4">
    <property type="entry name" value="ATP-BINDING PROTEIN RV3427C IN INSERTION SEQUENCE-RELATED"/>
    <property type="match status" value="1"/>
</dbReference>
<evidence type="ECO:0000313" key="5">
    <source>
        <dbReference type="EMBL" id="RAJ90065.1"/>
    </source>
</evidence>
<organism evidence="5 6">
    <name type="scientific">Larkinella arboricola</name>
    <dbReference type="NCBI Taxonomy" id="643671"/>
    <lineage>
        <taxon>Bacteria</taxon>
        <taxon>Pseudomonadati</taxon>
        <taxon>Bacteroidota</taxon>
        <taxon>Cytophagia</taxon>
        <taxon>Cytophagales</taxon>
        <taxon>Spirosomataceae</taxon>
        <taxon>Larkinella</taxon>
    </lineage>
</organism>
<dbReference type="NCBIfam" id="NF038214">
    <property type="entry name" value="IS21_help_AAA"/>
    <property type="match status" value="1"/>
</dbReference>
<dbReference type="GO" id="GO:0006260">
    <property type="term" value="P:DNA replication"/>
    <property type="evidence" value="ECO:0007669"/>
    <property type="project" value="TreeGrafter"/>
</dbReference>
<dbReference type="InterPro" id="IPR003593">
    <property type="entry name" value="AAA+_ATPase"/>
</dbReference>
<dbReference type="SUPFAM" id="SSF52540">
    <property type="entry name" value="P-loop containing nucleoside triphosphate hydrolases"/>
    <property type="match status" value="1"/>
</dbReference>
<gene>
    <name evidence="5" type="ORF">LX87_05544</name>
</gene>
<evidence type="ECO:0000256" key="2">
    <source>
        <dbReference type="ARBA" id="ARBA00022741"/>
    </source>
</evidence>
<comment type="similarity">
    <text evidence="1">Belongs to the IS21/IS1162 putative ATP-binding protein family.</text>
</comment>
<dbReference type="InterPro" id="IPR002611">
    <property type="entry name" value="IstB_ATP-bd"/>
</dbReference>
<dbReference type="SMART" id="SM00382">
    <property type="entry name" value="AAA"/>
    <property type="match status" value="1"/>
</dbReference>
<evidence type="ECO:0000313" key="6">
    <source>
        <dbReference type="Proteomes" id="UP000248790"/>
    </source>
</evidence>
<dbReference type="AlphaFoldDB" id="A0A327WFT1"/>
<feature type="domain" description="AAA+ ATPase" evidence="4">
    <location>
        <begin position="98"/>
        <end position="231"/>
    </location>
</feature>
<comment type="caution">
    <text evidence="5">The sequence shown here is derived from an EMBL/GenBank/DDBJ whole genome shotgun (WGS) entry which is preliminary data.</text>
</comment>
<accession>A0A327WFT1</accession>
<protein>
    <submittedName>
        <fullName evidence="5">DNA replication protein DnaC</fullName>
    </submittedName>
</protein>
<dbReference type="PANTHER" id="PTHR30050">
    <property type="entry name" value="CHROMOSOMAL REPLICATION INITIATOR PROTEIN DNAA"/>
    <property type="match status" value="1"/>
</dbReference>
<dbReference type="Gene3D" id="3.40.50.300">
    <property type="entry name" value="P-loop containing nucleotide triphosphate hydrolases"/>
    <property type="match status" value="1"/>
</dbReference>
<dbReference type="OrthoDB" id="8064373at2"/>
<evidence type="ECO:0000256" key="1">
    <source>
        <dbReference type="ARBA" id="ARBA00008059"/>
    </source>
</evidence>
<dbReference type="RefSeq" id="WP_111631540.1">
    <property type="nucleotide sequence ID" value="NZ_QLMC01000015.1"/>
</dbReference>
<dbReference type="Pfam" id="PF01695">
    <property type="entry name" value="IstB_IS21"/>
    <property type="match status" value="1"/>
</dbReference>
<keyword evidence="2" id="KW-0547">Nucleotide-binding</keyword>
<dbReference type="InterPro" id="IPR047661">
    <property type="entry name" value="IstB"/>
</dbReference>
<reference evidence="5 6" key="1">
    <citation type="submission" date="2018-06" db="EMBL/GenBank/DDBJ databases">
        <title>Genomic Encyclopedia of Archaeal and Bacterial Type Strains, Phase II (KMG-II): from individual species to whole genera.</title>
        <authorList>
            <person name="Goeker M."/>
        </authorList>
    </citation>
    <scope>NUCLEOTIDE SEQUENCE [LARGE SCALE GENOMIC DNA]</scope>
    <source>
        <strain evidence="5 6">DSM 21851</strain>
    </source>
</reference>
<keyword evidence="3" id="KW-0067">ATP-binding</keyword>
<sequence>MNNQATLEAMRKLALWGMAQNFEQLIRLPLDQHPTTDQVVAQLTQAEQAYRQHRKTVTAVRQARFRYQAALEEIEYLPGRNLDKNLLLRLADSSFISRAENILITGATGCGKSFLATALGYQACHMGLRVAYFSLPKLFQKLHLAQADGSYVKELARLERQHLLILDDWGMQALSLHERLALMQLIEDRHGRASTIITSQLPVNGWYDYIADPTLADAMLDRLVHHAHRIELKGESMRKRTKKEEKIGQ</sequence>
<evidence type="ECO:0000256" key="3">
    <source>
        <dbReference type="ARBA" id="ARBA00022840"/>
    </source>
</evidence>
<keyword evidence="6" id="KW-1185">Reference proteome</keyword>
<dbReference type="InterPro" id="IPR028350">
    <property type="entry name" value="DNAC/IstB-like"/>
</dbReference>
<evidence type="ECO:0000259" key="4">
    <source>
        <dbReference type="SMART" id="SM00382"/>
    </source>
</evidence>
<dbReference type="EMBL" id="QLMC01000015">
    <property type="protein sequence ID" value="RAJ90065.1"/>
    <property type="molecule type" value="Genomic_DNA"/>
</dbReference>
<proteinExistence type="inferred from homology"/>
<name>A0A327WFT1_LARAB</name>
<dbReference type="GO" id="GO:0005524">
    <property type="term" value="F:ATP binding"/>
    <property type="evidence" value="ECO:0007669"/>
    <property type="project" value="UniProtKB-KW"/>
</dbReference>
<dbReference type="CDD" id="cd00009">
    <property type="entry name" value="AAA"/>
    <property type="match status" value="1"/>
</dbReference>
<dbReference type="InterPro" id="IPR027417">
    <property type="entry name" value="P-loop_NTPase"/>
</dbReference>